<dbReference type="EMBL" id="JALKHS010000018">
    <property type="protein sequence ID" value="MCK0533111.1"/>
    <property type="molecule type" value="Genomic_DNA"/>
</dbReference>
<accession>A0ABT0E162</accession>
<dbReference type="Proteomes" id="UP001203512">
    <property type="component" value="Unassembled WGS sequence"/>
</dbReference>
<feature type="region of interest" description="Disordered" evidence="1">
    <location>
        <begin position="1"/>
        <end position="26"/>
    </location>
</feature>
<name>A0ABT0E162_9SPHN</name>
<organism evidence="3 4">
    <name type="scientific">Sphingobium agri</name>
    <dbReference type="NCBI Taxonomy" id="2933566"/>
    <lineage>
        <taxon>Bacteria</taxon>
        <taxon>Pseudomonadati</taxon>
        <taxon>Pseudomonadota</taxon>
        <taxon>Alphaproteobacteria</taxon>
        <taxon>Sphingomonadales</taxon>
        <taxon>Sphingomonadaceae</taxon>
        <taxon>Sphingobium</taxon>
    </lineage>
</organism>
<dbReference type="RefSeq" id="WP_247234159.1">
    <property type="nucleotide sequence ID" value="NZ_JALKHS010000018.1"/>
</dbReference>
<proteinExistence type="predicted"/>
<dbReference type="InterPro" id="IPR054189">
    <property type="entry name" value="DUF6894"/>
</dbReference>
<sequence length="93" mass="10418">MRRLHFDLHNGTGFTSDKEGRELADEEDARDVAIRSIRSILSEEVLRGMVDLTGWIDIRNEAGIEIGRVTFSEAVCLRLDPGDRDDSGASRQT</sequence>
<evidence type="ECO:0000313" key="4">
    <source>
        <dbReference type="Proteomes" id="UP001203512"/>
    </source>
</evidence>
<evidence type="ECO:0000256" key="1">
    <source>
        <dbReference type="SAM" id="MobiDB-lite"/>
    </source>
</evidence>
<reference evidence="3 4" key="1">
    <citation type="submission" date="2022-04" db="EMBL/GenBank/DDBJ databases">
        <authorList>
            <person name="Huq M.A."/>
        </authorList>
    </citation>
    <scope>NUCLEOTIDE SEQUENCE [LARGE SCALE GENOMIC DNA]</scope>
    <source>
        <strain evidence="3 4">MAH-33</strain>
    </source>
</reference>
<keyword evidence="4" id="KW-1185">Reference proteome</keyword>
<evidence type="ECO:0000259" key="2">
    <source>
        <dbReference type="Pfam" id="PF21834"/>
    </source>
</evidence>
<evidence type="ECO:0000313" key="3">
    <source>
        <dbReference type="EMBL" id="MCK0533111.1"/>
    </source>
</evidence>
<gene>
    <name evidence="3" type="ORF">MU848_16095</name>
</gene>
<feature type="domain" description="DUF6894" evidence="2">
    <location>
        <begin position="3"/>
        <end position="72"/>
    </location>
</feature>
<dbReference type="Pfam" id="PF21834">
    <property type="entry name" value="DUF6894"/>
    <property type="match status" value="1"/>
</dbReference>
<comment type="caution">
    <text evidence="3">The sequence shown here is derived from an EMBL/GenBank/DDBJ whole genome shotgun (WGS) entry which is preliminary data.</text>
</comment>
<protein>
    <recommendedName>
        <fullName evidence="2">DUF6894 domain-containing protein</fullName>
    </recommendedName>
</protein>